<comment type="similarity">
    <text evidence="1">Belongs to the pseudouridine synthase RluA family.</text>
</comment>
<dbReference type="AlphaFoldDB" id="A0A5C6B1R2"/>
<keyword evidence="4" id="KW-1185">Reference proteome</keyword>
<dbReference type="InterPro" id="IPR006145">
    <property type="entry name" value="PsdUridine_synth_RsuA/RluA"/>
</dbReference>
<feature type="domain" description="Pseudouridine synthase RsuA/RluA-like" evidence="2">
    <location>
        <begin position="14"/>
        <end position="176"/>
    </location>
</feature>
<evidence type="ECO:0000313" key="3">
    <source>
        <dbReference type="EMBL" id="TWU05767.1"/>
    </source>
</evidence>
<dbReference type="Gene3D" id="3.30.2350.10">
    <property type="entry name" value="Pseudouridine synthase"/>
    <property type="match status" value="1"/>
</dbReference>
<gene>
    <name evidence="3" type="primary">rluA_1</name>
    <name evidence="3" type="ORF">Pla52n_14820</name>
</gene>
<keyword evidence="3" id="KW-0413">Isomerase</keyword>
<dbReference type="GO" id="GO:0003723">
    <property type="term" value="F:RNA binding"/>
    <property type="evidence" value="ECO:0007669"/>
    <property type="project" value="InterPro"/>
</dbReference>
<organism evidence="3 4">
    <name type="scientific">Stieleria varia</name>
    <dbReference type="NCBI Taxonomy" id="2528005"/>
    <lineage>
        <taxon>Bacteria</taxon>
        <taxon>Pseudomonadati</taxon>
        <taxon>Planctomycetota</taxon>
        <taxon>Planctomycetia</taxon>
        <taxon>Pirellulales</taxon>
        <taxon>Pirellulaceae</taxon>
        <taxon>Stieleria</taxon>
    </lineage>
</organism>
<evidence type="ECO:0000313" key="4">
    <source>
        <dbReference type="Proteomes" id="UP000320176"/>
    </source>
</evidence>
<dbReference type="PANTHER" id="PTHR21600:SF87">
    <property type="entry name" value="RNA PSEUDOURIDYLATE SYNTHASE DOMAIN-CONTAINING PROTEIN 1"/>
    <property type="match status" value="1"/>
</dbReference>
<dbReference type="EC" id="5.4.99.28" evidence="3"/>
<dbReference type="EMBL" id="SJPN01000002">
    <property type="protein sequence ID" value="TWU05767.1"/>
    <property type="molecule type" value="Genomic_DNA"/>
</dbReference>
<reference evidence="3 4" key="1">
    <citation type="submission" date="2019-02" db="EMBL/GenBank/DDBJ databases">
        <title>Deep-cultivation of Planctomycetes and their phenomic and genomic characterization uncovers novel biology.</title>
        <authorList>
            <person name="Wiegand S."/>
            <person name="Jogler M."/>
            <person name="Boedeker C."/>
            <person name="Pinto D."/>
            <person name="Vollmers J."/>
            <person name="Rivas-Marin E."/>
            <person name="Kohn T."/>
            <person name="Peeters S.H."/>
            <person name="Heuer A."/>
            <person name="Rast P."/>
            <person name="Oberbeckmann S."/>
            <person name="Bunk B."/>
            <person name="Jeske O."/>
            <person name="Meyerdierks A."/>
            <person name="Storesund J.E."/>
            <person name="Kallscheuer N."/>
            <person name="Luecker S."/>
            <person name="Lage O.M."/>
            <person name="Pohl T."/>
            <person name="Merkel B.J."/>
            <person name="Hornburger P."/>
            <person name="Mueller R.-W."/>
            <person name="Bruemmer F."/>
            <person name="Labrenz M."/>
            <person name="Spormann A.M."/>
            <person name="Op Den Camp H."/>
            <person name="Overmann J."/>
            <person name="Amann R."/>
            <person name="Jetten M.S.M."/>
            <person name="Mascher T."/>
            <person name="Medema M.H."/>
            <person name="Devos D.P."/>
            <person name="Kaster A.-K."/>
            <person name="Ovreas L."/>
            <person name="Rohde M."/>
            <person name="Galperin M.Y."/>
            <person name="Jogler C."/>
        </authorList>
    </citation>
    <scope>NUCLEOTIDE SEQUENCE [LARGE SCALE GENOMIC DNA]</scope>
    <source>
        <strain evidence="3 4">Pla52n</strain>
    </source>
</reference>
<dbReference type="InterPro" id="IPR020103">
    <property type="entry name" value="PsdUridine_synth_cat_dom_sf"/>
</dbReference>
<comment type="caution">
    <text evidence="3">The sequence shown here is derived from an EMBL/GenBank/DDBJ whole genome shotgun (WGS) entry which is preliminary data.</text>
</comment>
<protein>
    <submittedName>
        <fullName evidence="3">Ribosomal large subunit pseudouridine synthase A</fullName>
        <ecNumber evidence="3">5.4.99.28</ecNumber>
    </submittedName>
</protein>
<evidence type="ECO:0000256" key="1">
    <source>
        <dbReference type="ARBA" id="ARBA00010876"/>
    </source>
</evidence>
<dbReference type="GO" id="GO:0160151">
    <property type="term" value="F:tRNA pseudouridine(32) synthase activity"/>
    <property type="evidence" value="ECO:0007669"/>
    <property type="project" value="UniProtKB-EC"/>
</dbReference>
<sequence length="245" mass="27014">MTMPIEVLYRDGGVIAVNKPAELPTQAAEGIESLQSRLREELEREHEYLEFPHRLDRGVSGVILAATSKKVARLLSDQFASRKTEKRYVALVAGVPEFQSSASTSVSGEQSDNVWRDHLRKIDGVARVELCDENALGAKLAETHLEAVSPSKAGDCSRLVLRPITGRMHQLRIQAASRGHAILGDSIYATEVPEGGDSDTRIHLHACEITFHHPKTGKRVTVSCAADERFDLDRRSGSHPVEFED</sequence>
<dbReference type="Proteomes" id="UP000320176">
    <property type="component" value="Unassembled WGS sequence"/>
</dbReference>
<accession>A0A5C6B1R2</accession>
<dbReference type="InterPro" id="IPR050188">
    <property type="entry name" value="RluA_PseudoU_synthase"/>
</dbReference>
<proteinExistence type="inferred from homology"/>
<name>A0A5C6B1R2_9BACT</name>
<evidence type="ECO:0000259" key="2">
    <source>
        <dbReference type="Pfam" id="PF00849"/>
    </source>
</evidence>
<dbReference type="PANTHER" id="PTHR21600">
    <property type="entry name" value="MITOCHONDRIAL RNA PSEUDOURIDINE SYNTHASE"/>
    <property type="match status" value="1"/>
</dbReference>
<dbReference type="Pfam" id="PF00849">
    <property type="entry name" value="PseudoU_synth_2"/>
    <property type="match status" value="1"/>
</dbReference>
<dbReference type="CDD" id="cd02869">
    <property type="entry name" value="PseudoU_synth_RluA_like"/>
    <property type="match status" value="1"/>
</dbReference>
<dbReference type="SUPFAM" id="SSF55120">
    <property type="entry name" value="Pseudouridine synthase"/>
    <property type="match status" value="1"/>
</dbReference>
<dbReference type="GO" id="GO:0000455">
    <property type="term" value="P:enzyme-directed rRNA pseudouridine synthesis"/>
    <property type="evidence" value="ECO:0007669"/>
    <property type="project" value="TreeGrafter"/>
</dbReference>